<evidence type="ECO:0000256" key="24">
    <source>
        <dbReference type="ARBA" id="ARBA00047451"/>
    </source>
</evidence>
<dbReference type="Pfam" id="PF14765">
    <property type="entry name" value="PS-DH"/>
    <property type="match status" value="1"/>
</dbReference>
<dbReference type="InterPro" id="IPR013154">
    <property type="entry name" value="ADH-like_N"/>
</dbReference>
<evidence type="ECO:0000256" key="17">
    <source>
        <dbReference type="ARBA" id="ARBA00023401"/>
    </source>
</evidence>
<dbReference type="InterPro" id="IPR029058">
    <property type="entry name" value="AB_hydrolase_fold"/>
</dbReference>
<dbReference type="GO" id="GO:0044550">
    <property type="term" value="P:secondary metabolite biosynthetic process"/>
    <property type="evidence" value="ECO:0007669"/>
    <property type="project" value="UniProtKB-ARBA"/>
</dbReference>
<keyword evidence="4" id="KW-0808">Transferase</keyword>
<evidence type="ECO:0000256" key="27">
    <source>
        <dbReference type="ARBA" id="ARBA00047810"/>
    </source>
</evidence>
<dbReference type="Pfam" id="PF00550">
    <property type="entry name" value="PP-binding"/>
    <property type="match status" value="1"/>
</dbReference>
<evidence type="ECO:0000256" key="40">
    <source>
        <dbReference type="ARBA" id="ARBA00048935"/>
    </source>
</evidence>
<evidence type="ECO:0000256" key="33">
    <source>
        <dbReference type="ARBA" id="ARBA00048289"/>
    </source>
</evidence>
<dbReference type="SMART" id="SM00825">
    <property type="entry name" value="PKS_KS"/>
    <property type="match status" value="1"/>
</dbReference>
<dbReference type="InterPro" id="IPR016035">
    <property type="entry name" value="Acyl_Trfase/lysoPLipase"/>
</dbReference>
<dbReference type="InterPro" id="IPR050091">
    <property type="entry name" value="PKS_NRPS_Biosynth_Enz"/>
</dbReference>
<dbReference type="InterPro" id="IPR001031">
    <property type="entry name" value="Thioesterase"/>
</dbReference>
<accession>A0A1B8GL44</accession>
<dbReference type="InterPro" id="IPR020841">
    <property type="entry name" value="PKS_Beta-ketoAc_synthase_dom"/>
</dbReference>
<dbReference type="SMART" id="SM00823">
    <property type="entry name" value="PKS_PP"/>
    <property type="match status" value="1"/>
</dbReference>
<comment type="catalytic activity">
    <reaction evidence="46">
        <text>3-oxooctanoyl-[ACP] + NADPH + H(+) = (3R)-hydroxyoctanoyl-[ACP] + NADP(+)</text>
        <dbReference type="Rhea" id="RHEA:41840"/>
        <dbReference type="Rhea" id="RHEA-COMP:9633"/>
        <dbReference type="Rhea" id="RHEA-COMP:9634"/>
        <dbReference type="ChEBI" id="CHEBI:15378"/>
        <dbReference type="ChEBI" id="CHEBI:57783"/>
        <dbReference type="ChEBI" id="CHEBI:58349"/>
        <dbReference type="ChEBI" id="CHEBI:78460"/>
        <dbReference type="ChEBI" id="CHEBI:78461"/>
    </reaction>
    <physiologicalReaction direction="left-to-right" evidence="46">
        <dbReference type="Rhea" id="RHEA:41841"/>
    </physiologicalReaction>
</comment>
<dbReference type="SUPFAM" id="SSF50129">
    <property type="entry name" value="GroES-like"/>
    <property type="match status" value="1"/>
</dbReference>
<comment type="pathway">
    <text evidence="1">Lipid metabolism.</text>
</comment>
<comment type="catalytic activity">
    <reaction evidence="28">
        <text>(2E)-hexenoyl-[ACP] + NADPH + H(+) = hexanoyl-[ACP] + NADP(+)</text>
        <dbReference type="Rhea" id="RHEA:41832"/>
        <dbReference type="Rhea" id="RHEA-COMP:9631"/>
        <dbReference type="Rhea" id="RHEA-COMP:9632"/>
        <dbReference type="ChEBI" id="CHEBI:15378"/>
        <dbReference type="ChEBI" id="CHEBI:57783"/>
        <dbReference type="ChEBI" id="CHEBI:58349"/>
        <dbReference type="ChEBI" id="CHEBI:78458"/>
        <dbReference type="ChEBI" id="CHEBI:78459"/>
    </reaction>
    <physiologicalReaction direction="left-to-right" evidence="28">
        <dbReference type="Rhea" id="RHEA:41833"/>
    </physiologicalReaction>
</comment>
<dbReference type="PROSITE" id="PS50075">
    <property type="entry name" value="CARRIER"/>
    <property type="match status" value="1"/>
</dbReference>
<dbReference type="InterPro" id="IPR042104">
    <property type="entry name" value="PKS_dehydratase_sf"/>
</dbReference>
<dbReference type="GO" id="GO:0016297">
    <property type="term" value="F:fatty acyl-[ACP] hydrolase activity"/>
    <property type="evidence" value="ECO:0007669"/>
    <property type="project" value="UniProtKB-EC"/>
</dbReference>
<dbReference type="Gene3D" id="3.40.50.720">
    <property type="entry name" value="NAD(P)-binding Rossmann-like Domain"/>
    <property type="match status" value="4"/>
</dbReference>
<evidence type="ECO:0000256" key="46">
    <source>
        <dbReference type="ARBA" id="ARBA00049422"/>
    </source>
</evidence>
<keyword evidence="5" id="KW-0702">S-nitrosylation</keyword>
<dbReference type="InterPro" id="IPR013968">
    <property type="entry name" value="PKS_KR"/>
</dbReference>
<dbReference type="SUPFAM" id="SSF53474">
    <property type="entry name" value="alpha/beta-Hydrolases"/>
    <property type="match status" value="1"/>
</dbReference>
<dbReference type="Pfam" id="PF02801">
    <property type="entry name" value="Ketoacyl-synt_C"/>
    <property type="match status" value="1"/>
</dbReference>
<name>A0A1B8GL44_9PEZI</name>
<comment type="catalytic activity">
    <reaction evidence="48">
        <text>(2E)-decenoyl-[ACP] + NADPH + H(+) = decanoyl-[ACP] + NADP(+)</text>
        <dbReference type="Rhea" id="RHEA:41864"/>
        <dbReference type="Rhea" id="RHEA-COMP:9639"/>
        <dbReference type="Rhea" id="RHEA-COMP:9640"/>
        <dbReference type="ChEBI" id="CHEBI:15378"/>
        <dbReference type="ChEBI" id="CHEBI:57783"/>
        <dbReference type="ChEBI" id="CHEBI:58349"/>
        <dbReference type="ChEBI" id="CHEBI:78467"/>
        <dbReference type="ChEBI" id="CHEBI:78468"/>
    </reaction>
    <physiologicalReaction direction="left-to-right" evidence="48">
        <dbReference type="Rhea" id="RHEA:41865"/>
    </physiologicalReaction>
</comment>
<dbReference type="SUPFAM" id="SSF52151">
    <property type="entry name" value="FabD/lysophospholipase-like"/>
    <property type="match status" value="1"/>
</dbReference>
<dbReference type="GO" id="GO:0019171">
    <property type="term" value="F:(3R)-hydroxyacyl-[acyl-carrier-protein] dehydratase activity"/>
    <property type="evidence" value="ECO:0007669"/>
    <property type="project" value="UniProtKB-EC"/>
</dbReference>
<dbReference type="PANTHER" id="PTHR43775:SF37">
    <property type="entry name" value="SI:DKEY-61P9.11"/>
    <property type="match status" value="1"/>
</dbReference>
<evidence type="ECO:0000256" key="36">
    <source>
        <dbReference type="ARBA" id="ARBA00048571"/>
    </source>
</evidence>
<comment type="catalytic activity">
    <reaction evidence="44">
        <text>3-oxododecanoyl-[ACP] + NADPH + H(+) = (3R)-hydroxydodecanoyl-[ACP] + NADP(+)</text>
        <dbReference type="Rhea" id="RHEA:41872"/>
        <dbReference type="Rhea" id="RHEA-COMP:9641"/>
        <dbReference type="Rhea" id="RHEA-COMP:9642"/>
        <dbReference type="ChEBI" id="CHEBI:15378"/>
        <dbReference type="ChEBI" id="CHEBI:57783"/>
        <dbReference type="ChEBI" id="CHEBI:58349"/>
        <dbReference type="ChEBI" id="CHEBI:78469"/>
        <dbReference type="ChEBI" id="CHEBI:78470"/>
    </reaction>
    <physiologicalReaction direction="left-to-right" evidence="44">
        <dbReference type="Rhea" id="RHEA:41873"/>
    </physiologicalReaction>
</comment>
<evidence type="ECO:0000256" key="12">
    <source>
        <dbReference type="ARBA" id="ARBA00023373"/>
    </source>
</evidence>
<dbReference type="Pfam" id="PF00109">
    <property type="entry name" value="ketoacyl-synt"/>
    <property type="match status" value="1"/>
</dbReference>
<evidence type="ECO:0000256" key="11">
    <source>
        <dbReference type="ARBA" id="ARBA00023351"/>
    </source>
</evidence>
<evidence type="ECO:0000256" key="7">
    <source>
        <dbReference type="ARBA" id="ARBA00022898"/>
    </source>
</evidence>
<comment type="catalytic activity">
    <reaction evidence="31">
        <text>hexadecanoyl-[ACP] + malonyl-[ACP] + H(+) = 3-oxooctadecanoyl-[ACP] + holo-[ACP] + CO2</text>
        <dbReference type="Rhea" id="RHEA:41916"/>
        <dbReference type="Rhea" id="RHEA-COMP:9623"/>
        <dbReference type="Rhea" id="RHEA-COMP:9652"/>
        <dbReference type="Rhea" id="RHEA-COMP:9653"/>
        <dbReference type="Rhea" id="RHEA-COMP:9685"/>
        <dbReference type="ChEBI" id="CHEBI:15378"/>
        <dbReference type="ChEBI" id="CHEBI:16526"/>
        <dbReference type="ChEBI" id="CHEBI:64479"/>
        <dbReference type="ChEBI" id="CHEBI:78449"/>
        <dbReference type="ChEBI" id="CHEBI:78483"/>
        <dbReference type="ChEBI" id="CHEBI:78487"/>
    </reaction>
    <physiologicalReaction direction="left-to-right" evidence="31">
        <dbReference type="Rhea" id="RHEA:41917"/>
    </physiologicalReaction>
</comment>
<evidence type="ECO:0000256" key="5">
    <source>
        <dbReference type="ARBA" id="ARBA00022799"/>
    </source>
</evidence>
<comment type="catalytic activity">
    <reaction evidence="21">
        <text>hexanoyl-[ACP] + malonyl-[ACP] + H(+) = 3-oxooctanoyl-[ACP] + holo-[ACP] + CO2</text>
        <dbReference type="Rhea" id="RHEA:41836"/>
        <dbReference type="Rhea" id="RHEA-COMP:9623"/>
        <dbReference type="Rhea" id="RHEA-COMP:9632"/>
        <dbReference type="Rhea" id="RHEA-COMP:9633"/>
        <dbReference type="Rhea" id="RHEA-COMP:9685"/>
        <dbReference type="ChEBI" id="CHEBI:15378"/>
        <dbReference type="ChEBI" id="CHEBI:16526"/>
        <dbReference type="ChEBI" id="CHEBI:64479"/>
        <dbReference type="ChEBI" id="CHEBI:78449"/>
        <dbReference type="ChEBI" id="CHEBI:78459"/>
        <dbReference type="ChEBI" id="CHEBI:78460"/>
    </reaction>
    <physiologicalReaction direction="left-to-right" evidence="21">
        <dbReference type="Rhea" id="RHEA:41837"/>
    </physiologicalReaction>
</comment>
<comment type="function">
    <text evidence="19">Fatty acid synthetase is a multifunctional enzyme that catalyzes the de novo biosynthesis of long-chain saturated fatty acids starting from acetyl-CoA and malonyl-CoA in the presence of NADPH. This multifunctional protein contains 7 catalytic activities and a site for the binding of the prosthetic group 4'-phosphopantetheine of the acyl carrier protein ([ACP]) domain.</text>
</comment>
<comment type="catalytic activity">
    <reaction evidence="38">
        <text>holo-[ACP] + acetyl-CoA = acetyl-[ACP] + CoA</text>
        <dbReference type="Rhea" id="RHEA:41788"/>
        <dbReference type="Rhea" id="RHEA-COMP:9621"/>
        <dbReference type="Rhea" id="RHEA-COMP:9685"/>
        <dbReference type="ChEBI" id="CHEBI:57287"/>
        <dbReference type="ChEBI" id="CHEBI:57288"/>
        <dbReference type="ChEBI" id="CHEBI:64479"/>
        <dbReference type="ChEBI" id="CHEBI:78446"/>
        <dbReference type="EC" id="2.3.1.38"/>
    </reaction>
    <physiologicalReaction direction="left-to-right" evidence="38">
        <dbReference type="Rhea" id="RHEA:41789"/>
    </physiologicalReaction>
</comment>
<dbReference type="Gene3D" id="3.30.70.3290">
    <property type="match status" value="1"/>
</dbReference>
<dbReference type="Gene3D" id="3.90.180.10">
    <property type="entry name" value="Medium-chain alcohol dehydrogenases, catalytic domain"/>
    <property type="match status" value="1"/>
</dbReference>
<dbReference type="SUPFAM" id="SSF47336">
    <property type="entry name" value="ACP-like"/>
    <property type="match status" value="1"/>
</dbReference>
<comment type="catalytic activity">
    <reaction evidence="22">
        <text>a (3R)-hydroxyacyl-[ACP] + NADP(+) = a 3-oxoacyl-[ACP] + NADPH + H(+)</text>
        <dbReference type="Rhea" id="RHEA:17397"/>
        <dbReference type="Rhea" id="RHEA-COMP:9916"/>
        <dbReference type="Rhea" id="RHEA-COMP:9945"/>
        <dbReference type="ChEBI" id="CHEBI:15378"/>
        <dbReference type="ChEBI" id="CHEBI:57783"/>
        <dbReference type="ChEBI" id="CHEBI:58349"/>
        <dbReference type="ChEBI" id="CHEBI:78776"/>
        <dbReference type="ChEBI" id="CHEBI:78827"/>
        <dbReference type="EC" id="1.1.1.100"/>
    </reaction>
    <physiologicalReaction direction="right-to-left" evidence="22">
        <dbReference type="Rhea" id="RHEA:17399"/>
    </physiologicalReaction>
</comment>
<comment type="catalytic activity">
    <reaction evidence="27">
        <text>(2E)-hexadecenoyl-[ACP] + NADPH + H(+) = hexadecanoyl-[ACP] + NADP(+)</text>
        <dbReference type="Rhea" id="RHEA:41912"/>
        <dbReference type="Rhea" id="RHEA-COMP:9651"/>
        <dbReference type="Rhea" id="RHEA-COMP:9652"/>
        <dbReference type="ChEBI" id="CHEBI:15378"/>
        <dbReference type="ChEBI" id="CHEBI:57783"/>
        <dbReference type="ChEBI" id="CHEBI:58349"/>
        <dbReference type="ChEBI" id="CHEBI:78481"/>
        <dbReference type="ChEBI" id="CHEBI:78483"/>
    </reaction>
    <physiologicalReaction direction="left-to-right" evidence="27">
        <dbReference type="Rhea" id="RHEA:41913"/>
    </physiologicalReaction>
</comment>
<dbReference type="InterPro" id="IPR049551">
    <property type="entry name" value="PKS_DH_C"/>
</dbReference>
<evidence type="ECO:0000313" key="54">
    <source>
        <dbReference type="EMBL" id="OBT96564.1"/>
    </source>
</evidence>
<protein>
    <submittedName>
        <fullName evidence="54">Putative PKS-like protein biosynthetic cluster</fullName>
    </submittedName>
</protein>
<dbReference type="InterPro" id="IPR014031">
    <property type="entry name" value="Ketoacyl_synth_C"/>
</dbReference>
<dbReference type="InterPro" id="IPR032821">
    <property type="entry name" value="PKS_assoc"/>
</dbReference>
<dbReference type="Pfam" id="PF08240">
    <property type="entry name" value="ADH_N"/>
    <property type="match status" value="1"/>
</dbReference>
<evidence type="ECO:0000256" key="41">
    <source>
        <dbReference type="ARBA" id="ARBA00049019"/>
    </source>
</evidence>
<dbReference type="InterPro" id="IPR013149">
    <property type="entry name" value="ADH-like_C"/>
</dbReference>
<evidence type="ECO:0000256" key="38">
    <source>
        <dbReference type="ARBA" id="ARBA00048691"/>
    </source>
</evidence>
<dbReference type="CDD" id="cd00833">
    <property type="entry name" value="PKS"/>
    <property type="match status" value="1"/>
</dbReference>
<keyword evidence="55" id="KW-1185">Reference proteome</keyword>
<comment type="catalytic activity">
    <reaction evidence="13">
        <text>(3R)-hydroxydecanoyl-[ACP] = (2E)-decenoyl-[ACP] + H2O</text>
        <dbReference type="Rhea" id="RHEA:41860"/>
        <dbReference type="Rhea" id="RHEA-COMP:9638"/>
        <dbReference type="Rhea" id="RHEA-COMP:9639"/>
        <dbReference type="ChEBI" id="CHEBI:15377"/>
        <dbReference type="ChEBI" id="CHEBI:78466"/>
        <dbReference type="ChEBI" id="CHEBI:78467"/>
    </reaction>
    <physiologicalReaction direction="left-to-right" evidence="13">
        <dbReference type="Rhea" id="RHEA:41861"/>
    </physiologicalReaction>
</comment>
<evidence type="ECO:0000256" key="6">
    <source>
        <dbReference type="ARBA" id="ARBA00022857"/>
    </source>
</evidence>
<evidence type="ECO:0000256" key="49">
    <source>
        <dbReference type="ARBA" id="ARBA00049533"/>
    </source>
</evidence>
<dbReference type="Gene3D" id="3.40.47.10">
    <property type="match status" value="1"/>
</dbReference>
<evidence type="ECO:0000256" key="18">
    <source>
        <dbReference type="ARBA" id="ARBA00023402"/>
    </source>
</evidence>
<dbReference type="PROSITE" id="PS00606">
    <property type="entry name" value="KS3_1"/>
    <property type="match status" value="1"/>
</dbReference>
<dbReference type="STRING" id="342668.A0A1B8GL44"/>
<evidence type="ECO:0000256" key="22">
    <source>
        <dbReference type="ARBA" id="ARBA00047400"/>
    </source>
</evidence>
<evidence type="ECO:0000256" key="16">
    <source>
        <dbReference type="ARBA" id="ARBA00023399"/>
    </source>
</evidence>
<evidence type="ECO:0000256" key="43">
    <source>
        <dbReference type="ARBA" id="ARBA00049171"/>
    </source>
</evidence>
<dbReference type="InterPro" id="IPR009081">
    <property type="entry name" value="PP-bd_ACP"/>
</dbReference>
<dbReference type="GO" id="GO:0004313">
    <property type="term" value="F:[acyl-carrier-protein] S-acetyltransferase activity"/>
    <property type="evidence" value="ECO:0007669"/>
    <property type="project" value="UniProtKB-EC"/>
</dbReference>
<comment type="catalytic activity">
    <reaction evidence="43">
        <text>(2E)-tetradecenoyl-[ACP] + NADPH + H(+) = tetradecanoyl-[ACP] + NADP(+)</text>
        <dbReference type="Rhea" id="RHEA:41896"/>
        <dbReference type="Rhea" id="RHEA-COMP:9647"/>
        <dbReference type="Rhea" id="RHEA-COMP:9648"/>
        <dbReference type="ChEBI" id="CHEBI:15378"/>
        <dbReference type="ChEBI" id="CHEBI:57783"/>
        <dbReference type="ChEBI" id="CHEBI:58349"/>
        <dbReference type="ChEBI" id="CHEBI:78475"/>
        <dbReference type="ChEBI" id="CHEBI:78477"/>
    </reaction>
    <physiologicalReaction direction="left-to-right" evidence="43">
        <dbReference type="Rhea" id="RHEA:41897"/>
    </physiologicalReaction>
</comment>
<dbReference type="GO" id="GO:1901336">
    <property type="term" value="P:lactone biosynthetic process"/>
    <property type="evidence" value="ECO:0007669"/>
    <property type="project" value="UniProtKB-ARBA"/>
</dbReference>
<dbReference type="PANTHER" id="PTHR43775">
    <property type="entry name" value="FATTY ACID SYNTHASE"/>
    <property type="match status" value="1"/>
</dbReference>
<dbReference type="InterPro" id="IPR020807">
    <property type="entry name" value="PKS_DH"/>
</dbReference>
<dbReference type="GO" id="GO:0004315">
    <property type="term" value="F:3-oxoacyl-[acyl-carrier-protein] synthase activity"/>
    <property type="evidence" value="ECO:0007669"/>
    <property type="project" value="UniProtKB-EC"/>
</dbReference>
<evidence type="ECO:0000256" key="9">
    <source>
        <dbReference type="ARBA" id="ARBA00023315"/>
    </source>
</evidence>
<keyword evidence="3" id="KW-0597">Phosphoprotein</keyword>
<evidence type="ECO:0000256" key="26">
    <source>
        <dbReference type="ARBA" id="ARBA00047578"/>
    </source>
</evidence>
<evidence type="ECO:0000256" key="29">
    <source>
        <dbReference type="ARBA" id="ARBA00047953"/>
    </source>
</evidence>
<feature type="domain" description="Carrier" evidence="51">
    <location>
        <begin position="1996"/>
        <end position="2070"/>
    </location>
</feature>
<dbReference type="InterPro" id="IPR011032">
    <property type="entry name" value="GroES-like_sf"/>
</dbReference>
<dbReference type="GO" id="GO:0004316">
    <property type="term" value="F:3-oxoacyl-[acyl-carrier-protein] reductase (NADPH) activity"/>
    <property type="evidence" value="ECO:0007669"/>
    <property type="project" value="UniProtKB-EC"/>
</dbReference>
<feature type="region of interest" description="N-terminal hotdog fold" evidence="50">
    <location>
        <begin position="907"/>
        <end position="1036"/>
    </location>
</feature>
<dbReference type="RefSeq" id="XP_018130297.1">
    <property type="nucleotide sequence ID" value="XM_018274769.1"/>
</dbReference>
<dbReference type="Gene3D" id="1.10.1200.10">
    <property type="entry name" value="ACP-like"/>
    <property type="match status" value="1"/>
</dbReference>
<evidence type="ECO:0000313" key="55">
    <source>
        <dbReference type="Proteomes" id="UP000091956"/>
    </source>
</evidence>
<evidence type="ECO:0000256" key="4">
    <source>
        <dbReference type="ARBA" id="ARBA00022679"/>
    </source>
</evidence>
<evidence type="ECO:0000256" key="50">
    <source>
        <dbReference type="PROSITE-ProRule" id="PRU01363"/>
    </source>
</evidence>
<comment type="catalytic activity">
    <reaction evidence="36">
        <text>3-oxohexanoyl-[ACP] + NADPH + H(+) = (3R)-hydroxyhexanoyl-[ACP] + NADP(+)</text>
        <dbReference type="Rhea" id="RHEA:41824"/>
        <dbReference type="Rhea" id="RHEA-COMP:9629"/>
        <dbReference type="Rhea" id="RHEA-COMP:9630"/>
        <dbReference type="ChEBI" id="CHEBI:15378"/>
        <dbReference type="ChEBI" id="CHEBI:57783"/>
        <dbReference type="ChEBI" id="CHEBI:58349"/>
        <dbReference type="ChEBI" id="CHEBI:78456"/>
        <dbReference type="ChEBI" id="CHEBI:78457"/>
    </reaction>
    <physiologicalReaction direction="left-to-right" evidence="36">
        <dbReference type="Rhea" id="RHEA:41825"/>
    </physiologicalReaction>
</comment>
<dbReference type="Gene3D" id="3.40.366.10">
    <property type="entry name" value="Malonyl-Coenzyme A Acyl Carrier Protein, domain 2"/>
    <property type="match status" value="1"/>
</dbReference>
<comment type="catalytic activity">
    <reaction evidence="32">
        <text>(2E)-dodecenoyl-[ACP] + NADPH + H(+) = dodecanoyl-[ACP] + NADP(+)</text>
        <dbReference type="Rhea" id="RHEA:41880"/>
        <dbReference type="Rhea" id="RHEA-COMP:9643"/>
        <dbReference type="Rhea" id="RHEA-COMP:9644"/>
        <dbReference type="ChEBI" id="CHEBI:15378"/>
        <dbReference type="ChEBI" id="CHEBI:57783"/>
        <dbReference type="ChEBI" id="CHEBI:58349"/>
        <dbReference type="ChEBI" id="CHEBI:65264"/>
        <dbReference type="ChEBI" id="CHEBI:78472"/>
    </reaction>
    <physiologicalReaction direction="left-to-right" evidence="32">
        <dbReference type="Rhea" id="RHEA:41881"/>
    </physiologicalReaction>
</comment>
<comment type="catalytic activity">
    <reaction evidence="26">
        <text>dodecanoyl-[ACP] + malonyl-[ACP] + H(+) = 3-oxotetradecanoyl-[ACP] + holo-[ACP] + CO2</text>
        <dbReference type="Rhea" id="RHEA:41884"/>
        <dbReference type="Rhea" id="RHEA-COMP:9623"/>
        <dbReference type="Rhea" id="RHEA-COMP:9644"/>
        <dbReference type="Rhea" id="RHEA-COMP:9645"/>
        <dbReference type="Rhea" id="RHEA-COMP:9685"/>
        <dbReference type="ChEBI" id="CHEBI:15378"/>
        <dbReference type="ChEBI" id="CHEBI:16526"/>
        <dbReference type="ChEBI" id="CHEBI:64479"/>
        <dbReference type="ChEBI" id="CHEBI:65264"/>
        <dbReference type="ChEBI" id="CHEBI:78449"/>
        <dbReference type="ChEBI" id="CHEBI:78473"/>
    </reaction>
    <physiologicalReaction direction="left-to-right" evidence="26">
        <dbReference type="Rhea" id="RHEA:41885"/>
    </physiologicalReaction>
</comment>
<dbReference type="Pfam" id="PF00975">
    <property type="entry name" value="Thioesterase"/>
    <property type="match status" value="1"/>
</dbReference>
<evidence type="ECO:0000256" key="44">
    <source>
        <dbReference type="ARBA" id="ARBA00049263"/>
    </source>
</evidence>
<dbReference type="SMART" id="SM00827">
    <property type="entry name" value="PKS_AT"/>
    <property type="match status" value="1"/>
</dbReference>
<evidence type="ECO:0000256" key="48">
    <source>
        <dbReference type="ARBA" id="ARBA00049521"/>
    </source>
</evidence>
<comment type="catalytic activity">
    <reaction evidence="39">
        <text>hexadecanoyl-[ACP] + H2O = hexadecanoate + holo-[ACP] + H(+)</text>
        <dbReference type="Rhea" id="RHEA:41932"/>
        <dbReference type="Rhea" id="RHEA-COMP:9652"/>
        <dbReference type="Rhea" id="RHEA-COMP:9685"/>
        <dbReference type="ChEBI" id="CHEBI:7896"/>
        <dbReference type="ChEBI" id="CHEBI:15377"/>
        <dbReference type="ChEBI" id="CHEBI:15378"/>
        <dbReference type="ChEBI" id="CHEBI:64479"/>
        <dbReference type="ChEBI" id="CHEBI:78483"/>
        <dbReference type="EC" id="3.1.2.14"/>
    </reaction>
    <physiologicalReaction direction="left-to-right" evidence="39">
        <dbReference type="Rhea" id="RHEA:41933"/>
    </physiologicalReaction>
</comment>
<dbReference type="Pfam" id="PF00107">
    <property type="entry name" value="ADH_zinc_N"/>
    <property type="match status" value="1"/>
</dbReference>
<dbReference type="GO" id="GO:0141148">
    <property type="term" value="F:enoyl-[acyl-carrier-protein] reductase (NADPH) activity"/>
    <property type="evidence" value="ECO:0007669"/>
    <property type="project" value="UniProtKB-EC"/>
</dbReference>
<comment type="catalytic activity">
    <reaction evidence="45">
        <text>3-oxohexadecanoyl-[ACP] + NADPH + H(+) = (3R)-hydroxyhexadecanoyl-[ACP] + NADP(+)</text>
        <dbReference type="Rhea" id="RHEA:41904"/>
        <dbReference type="Rhea" id="RHEA-COMP:9649"/>
        <dbReference type="Rhea" id="RHEA-COMP:9650"/>
        <dbReference type="ChEBI" id="CHEBI:15378"/>
        <dbReference type="ChEBI" id="CHEBI:57783"/>
        <dbReference type="ChEBI" id="CHEBI:58349"/>
        <dbReference type="ChEBI" id="CHEBI:78478"/>
        <dbReference type="ChEBI" id="CHEBI:78480"/>
    </reaction>
    <physiologicalReaction direction="left-to-right" evidence="45">
        <dbReference type="Rhea" id="RHEA:41905"/>
    </physiologicalReaction>
</comment>
<evidence type="ECO:0000256" key="20">
    <source>
        <dbReference type="ARBA" id="ARBA00047300"/>
    </source>
</evidence>
<feature type="region of interest" description="C-terminal hotdog fold" evidence="50">
    <location>
        <begin position="1053"/>
        <end position="1198"/>
    </location>
</feature>
<comment type="catalytic activity">
    <reaction evidence="10">
        <text>(3R)-hydroxyoctanoyl-[ACP] = (2E)-octenoyl-[ACP] + H2O</text>
        <dbReference type="Rhea" id="RHEA:41844"/>
        <dbReference type="Rhea" id="RHEA-COMP:9634"/>
        <dbReference type="Rhea" id="RHEA-COMP:9635"/>
        <dbReference type="ChEBI" id="CHEBI:15377"/>
        <dbReference type="ChEBI" id="CHEBI:78461"/>
        <dbReference type="ChEBI" id="CHEBI:78462"/>
    </reaction>
    <physiologicalReaction direction="left-to-right" evidence="10">
        <dbReference type="Rhea" id="RHEA:41845"/>
    </physiologicalReaction>
</comment>
<keyword evidence="9" id="KW-0012">Acyltransferase</keyword>
<dbReference type="InterPro" id="IPR049552">
    <property type="entry name" value="PKS_DH_N"/>
</dbReference>
<dbReference type="SUPFAM" id="SSF51735">
    <property type="entry name" value="NAD(P)-binding Rossmann-fold domains"/>
    <property type="match status" value="3"/>
</dbReference>
<comment type="catalytic activity">
    <reaction evidence="16">
        <text>(3R)-hydroxyoctadecanoyl-[ACP] = (2E)-octadecenoyl-[ACP] + H2O</text>
        <dbReference type="Rhea" id="RHEA:41924"/>
        <dbReference type="Rhea" id="RHEA-COMP:9654"/>
        <dbReference type="Rhea" id="RHEA-COMP:9655"/>
        <dbReference type="ChEBI" id="CHEBI:15377"/>
        <dbReference type="ChEBI" id="CHEBI:78488"/>
        <dbReference type="ChEBI" id="CHEBI:78489"/>
    </reaction>
    <physiologicalReaction direction="left-to-right" evidence="16">
        <dbReference type="Rhea" id="RHEA:41925"/>
    </physiologicalReaction>
</comment>
<evidence type="ECO:0000256" key="13">
    <source>
        <dbReference type="ARBA" id="ARBA00023388"/>
    </source>
</evidence>
<proteinExistence type="predicted"/>
<sequence>MDHSNDEPIAVVGIGCRYPGGISSVTEFWEALRNGSTMMSDIPPDRFDHHSFHDPNGRSHGRIQNTKGGFIPDIDTFDAEFFGYFPAEASRMDPQQRLALEASVHALEDSGIPLHQVAGSSTGVFVGTFQNDYAAIQVNGMQRDHFNPHSSLGSAACALSNRVSHRLNLQGPSITVDTACSSSLVALHLACQSIWTGESTAAIAGGVNAILRPEPSIQLSTSGFLSASGACKSFDKDADGYVRSEGVGMVFLKPLSRAFKDKDRIYSLIRGSLINQDGYTEGGFAVPSANAQMDLLQSVYQRYGIDPGRVCYVEAHGSGTQIGDPIEAQALGEKIGLARSKEDVPLLIGSVKGNLGHMEGASGITGFIKAALIAFYGEVPPQANFQTPNPAINFERLRLAISTTAAVLPRGINGELIIAVNSFGAGGTNAHIILQNAPPQPCQRASRSSQARNCPQLFTVSARSAAALSDTVKGLDRQLRASHPTIEDVSYTLNMRRSHHSEISIVAASGIEDLCFQLEQIASGEASKGVLSFRRQSEVRPKVAFVFSGQGGQWAGMGMGLAAQEPIFRQSLADFDAHFITLSGWSIRAEIAASHDDPFSAGRTIVVQPAIAAIQIALAKTLSSYGLRPDAVVGHSVGEVAAAHISGALTLEEAVKVIYWRSLVQSKAQGKGAMLAVGLSSAELQHHIWRRRLKAQIEIAGMNGPQMTTLSGETEALQQLLEHFEQQGIFTRFIKVDVPYHSRFMDPLRDELVDSLSSISGGEANISLYSTVTASIEPGTHLTAEYWFENIRQPVKYVETAGKILKDGYGFLIEIGPHPVLVSETRRTADVLKMPANILPSMFRDSDTVPFSHLIGAAHAMGVPVDLESFAGGCGKLIDLPLYPFQRQRYWFEHPDAHRVRRAKDQHPFHKSYTRLSDDGLGVLHLRLSTGVSPFLADHVLDGAAVFPATGQAEAVFLAATKLLLPQSATSIRLQDMRFEHALVMAAADDFPPQVQLEITSAAHDFILSFRAADSSPADAWQVICRGRIDTSDSFSRPSLEMLDTVQSRIQTGEEVDIKTFYSTLERAGLRYGDAFRGVQKIWRLGNDIFGLVTLPKLLHQEASRFRIHPALLDACLHTIYVEQHYRGNSAEVYLPYGIEHIEIFDARGATAAAVHVQITCHDEISICGRINVYDAYGEPLAIMTGVRAKRVPGRSVPSVSQYDISFLPEPDNQIVKMDFENVLVLEPLDQALDCTPVIQGAFPHARVQILQRPSALAPPKMPVNLDFPMDGRSLVLIPTIRNCHSVGSAADLQLSLESTVSTLVDMANRLHSRQGIPWVIVISQGACVTPTDSQCDPFSSALQAAVRVMANELPWVRIRLVDLPLGQVHDYLPLLGDEIVRARLGRDENVVALRSAGRFVKRVVPIETENKQNVMMMPARGGEYFAERDRGGSLDAIHFRQRNPGEAVCLGPDDVSIEVHAAGLNFKDAINSIGMLSERATVGSLSGLRLGLEVSGVVRDIGDNVQKVKVGSPVTARVCDGIAGHVVAHQSRVNPKPTPLDMAEAAAIPGAFVTAHYALVHLARLTRGETVLIHAAAGGVGMAAIQVAHLVGAQVYATAGSPHRQAVVAKLPGVQAVFSSRSASFRNGVKAATHGRGVDVVLNSLSGELLAESVACLAPFGRFVEIGKTDIYRNMRLGLEQFGQNCSFFVVDVDRLTKQKPALNSQIQDEVATLLETKQLKSFPIVKFPVIELKTALTALLRSEIIGKAVVEMPDLTEVPVVPCDRLHLRGDRAYLVTGGTSGLGLHLAAFLVDRGARHLVLVSRSGPKSPDDQATIDGLHRRGVNAFEPKAMGAWHLHEATKNMPLDFFVLISSIATLVGFPGQLSYTAANQFLNGLAHSRRLSGLPALALNYGAMGNFAGIFKNSTQDADTIIQLNMTRGVFQISLPDVLSTLERAMLEDATERMPADIDWRMFIASAPHLYLDATFMGLLQDSANTRTPESFGSGTGPRTAPEIADVLHAGLAKILGVEEGRISRAAGLERYAPDSLTLAQVRGMIQRDIRVSYPIVKLFNNPTIEDIAQELERSLNLDPAEAQSSTVENGHSHTQQDNHSVALTVISPWFIRGCDDAIVKSQPRLLCIHPMAADASFFTPYLVDPPRGLDAIAVQIPGRDNRADEPIPSSVSEIVSGLLAELDSVIGATHIIWGHSFGGIVAFEVIREMRRRGVHPLPQLLLTGTIAPHLMSSWQSAISLQWAFAEDINPDYALAVSRYTEDPHFFRNILPLFKRDSPWFSNYVFVEEEPLNVPITAFAARQDDMVYPDQVAGWDVQTDKFEFVEVDGDHWFIHKNRQVIRGALERMASSPREESRAVEVVCPSDADKVKGEVAEAANVVEARVVVMGAVEVVVEV</sequence>
<evidence type="ECO:0000259" key="53">
    <source>
        <dbReference type="PROSITE" id="PS52019"/>
    </source>
</evidence>
<comment type="catalytic activity">
    <reaction evidence="40">
        <text>3-oxotetradecanoyl-[ACP] + NADPH + H(+) = (3R)-hydroxytetradecanoyl-[ACP] + NADP(+)</text>
        <dbReference type="Rhea" id="RHEA:41888"/>
        <dbReference type="Rhea" id="RHEA-COMP:9645"/>
        <dbReference type="Rhea" id="RHEA-COMP:9646"/>
        <dbReference type="ChEBI" id="CHEBI:15378"/>
        <dbReference type="ChEBI" id="CHEBI:57783"/>
        <dbReference type="ChEBI" id="CHEBI:58349"/>
        <dbReference type="ChEBI" id="CHEBI:78473"/>
        <dbReference type="ChEBI" id="CHEBI:78474"/>
    </reaction>
    <physiologicalReaction direction="left-to-right" evidence="40">
        <dbReference type="Rhea" id="RHEA:41889"/>
    </physiologicalReaction>
</comment>
<dbReference type="InterPro" id="IPR018201">
    <property type="entry name" value="Ketoacyl_synth_AS"/>
</dbReference>
<comment type="catalytic activity">
    <reaction evidence="18">
        <text>(3R)-hydroxybutanoyl-[ACP] = (2E)-butenoyl-[ACP] + H2O</text>
        <dbReference type="Rhea" id="RHEA:41808"/>
        <dbReference type="Rhea" id="RHEA-COMP:9626"/>
        <dbReference type="Rhea" id="RHEA-COMP:9627"/>
        <dbReference type="ChEBI" id="CHEBI:15377"/>
        <dbReference type="ChEBI" id="CHEBI:78451"/>
        <dbReference type="ChEBI" id="CHEBI:78453"/>
    </reaction>
    <physiologicalReaction direction="left-to-right" evidence="18">
        <dbReference type="Rhea" id="RHEA:41809"/>
    </physiologicalReaction>
</comment>
<dbReference type="FunFam" id="3.40.50.720:FF:000209">
    <property type="entry name" value="Polyketide synthase Pks12"/>
    <property type="match status" value="1"/>
</dbReference>
<dbReference type="CDD" id="cd05195">
    <property type="entry name" value="enoyl_red"/>
    <property type="match status" value="1"/>
</dbReference>
<dbReference type="PROSITE" id="PS52019">
    <property type="entry name" value="PKS_MFAS_DH"/>
    <property type="match status" value="1"/>
</dbReference>
<dbReference type="Pfam" id="PF21089">
    <property type="entry name" value="PKS_DH_N"/>
    <property type="match status" value="1"/>
</dbReference>
<comment type="catalytic activity">
    <reaction evidence="30">
        <text>acetyl-[ACP] + malonyl-[ACP] + H(+) = 3-oxobutanoyl-[ACP] + holo-[ACP] + CO2</text>
        <dbReference type="Rhea" id="RHEA:41800"/>
        <dbReference type="Rhea" id="RHEA-COMP:9621"/>
        <dbReference type="Rhea" id="RHEA-COMP:9623"/>
        <dbReference type="Rhea" id="RHEA-COMP:9625"/>
        <dbReference type="Rhea" id="RHEA-COMP:9685"/>
        <dbReference type="ChEBI" id="CHEBI:15378"/>
        <dbReference type="ChEBI" id="CHEBI:16526"/>
        <dbReference type="ChEBI" id="CHEBI:64479"/>
        <dbReference type="ChEBI" id="CHEBI:78446"/>
        <dbReference type="ChEBI" id="CHEBI:78449"/>
        <dbReference type="ChEBI" id="CHEBI:78450"/>
    </reaction>
    <physiologicalReaction direction="left-to-right" evidence="30">
        <dbReference type="Rhea" id="RHEA:41801"/>
    </physiologicalReaction>
</comment>
<evidence type="ECO:0000256" key="14">
    <source>
        <dbReference type="ARBA" id="ARBA00023394"/>
    </source>
</evidence>
<dbReference type="SUPFAM" id="SSF53901">
    <property type="entry name" value="Thiolase-like"/>
    <property type="match status" value="1"/>
</dbReference>
<evidence type="ECO:0000256" key="21">
    <source>
        <dbReference type="ARBA" id="ARBA00047394"/>
    </source>
</evidence>
<evidence type="ECO:0000256" key="10">
    <source>
        <dbReference type="ARBA" id="ARBA00023332"/>
    </source>
</evidence>
<evidence type="ECO:0000256" key="1">
    <source>
        <dbReference type="ARBA" id="ARBA00005189"/>
    </source>
</evidence>
<keyword evidence="2" id="KW-0596">Phosphopantetheine</keyword>
<keyword evidence="6" id="KW-0521">NADP</keyword>
<evidence type="ECO:0000256" key="32">
    <source>
        <dbReference type="ARBA" id="ARBA00048281"/>
    </source>
</evidence>
<comment type="catalytic activity">
    <reaction evidence="33">
        <text>tetradecanoyl-[ACP] + H2O = tetradecanoate + holo-[ACP] + H(+)</text>
        <dbReference type="Rhea" id="RHEA:30123"/>
        <dbReference type="Rhea" id="RHEA-COMP:9648"/>
        <dbReference type="Rhea" id="RHEA-COMP:9685"/>
        <dbReference type="ChEBI" id="CHEBI:15377"/>
        <dbReference type="ChEBI" id="CHEBI:15378"/>
        <dbReference type="ChEBI" id="CHEBI:30807"/>
        <dbReference type="ChEBI" id="CHEBI:64479"/>
        <dbReference type="ChEBI" id="CHEBI:78477"/>
        <dbReference type="EC" id="3.1.2.14"/>
    </reaction>
    <physiologicalReaction direction="left-to-right" evidence="33">
        <dbReference type="Rhea" id="RHEA:30124"/>
    </physiologicalReaction>
</comment>
<comment type="catalytic activity">
    <reaction evidence="11">
        <text>(3R)-hydroxydodecanoyl-[ACP] = (2E)-dodecenoyl-[ACP] + H2O</text>
        <dbReference type="Rhea" id="RHEA:41876"/>
        <dbReference type="Rhea" id="RHEA-COMP:9642"/>
        <dbReference type="Rhea" id="RHEA-COMP:9643"/>
        <dbReference type="ChEBI" id="CHEBI:15377"/>
        <dbReference type="ChEBI" id="CHEBI:78470"/>
        <dbReference type="ChEBI" id="CHEBI:78472"/>
    </reaction>
    <physiologicalReaction direction="left-to-right" evidence="11">
        <dbReference type="Rhea" id="RHEA:41877"/>
    </physiologicalReaction>
</comment>
<comment type="catalytic activity">
    <reaction evidence="49">
        <text>octanoyl-[ACP] + malonyl-[ACP] + H(+) = 3-oxodecanoyl-[ACP] + holo-[ACP] + CO2</text>
        <dbReference type="Rhea" id="RHEA:41852"/>
        <dbReference type="Rhea" id="RHEA-COMP:9623"/>
        <dbReference type="Rhea" id="RHEA-COMP:9636"/>
        <dbReference type="Rhea" id="RHEA-COMP:9637"/>
        <dbReference type="Rhea" id="RHEA-COMP:9685"/>
        <dbReference type="ChEBI" id="CHEBI:15378"/>
        <dbReference type="ChEBI" id="CHEBI:16526"/>
        <dbReference type="ChEBI" id="CHEBI:64479"/>
        <dbReference type="ChEBI" id="CHEBI:78449"/>
        <dbReference type="ChEBI" id="CHEBI:78463"/>
        <dbReference type="ChEBI" id="CHEBI:78464"/>
    </reaction>
    <physiologicalReaction direction="left-to-right" evidence="49">
        <dbReference type="Rhea" id="RHEA:41853"/>
    </physiologicalReaction>
</comment>
<evidence type="ECO:0000256" key="23">
    <source>
        <dbReference type="ARBA" id="ARBA00047440"/>
    </source>
</evidence>
<dbReference type="Gene3D" id="3.10.129.110">
    <property type="entry name" value="Polyketide synthase dehydratase"/>
    <property type="match status" value="1"/>
</dbReference>
<evidence type="ECO:0000256" key="3">
    <source>
        <dbReference type="ARBA" id="ARBA00022553"/>
    </source>
</evidence>
<dbReference type="GO" id="GO:0004312">
    <property type="term" value="F:fatty acid synthase activity"/>
    <property type="evidence" value="ECO:0007669"/>
    <property type="project" value="TreeGrafter"/>
</dbReference>
<comment type="catalytic activity">
    <reaction evidence="42">
        <text>decanoyl-[ACP] + malonyl-[ACP] + H(+) = 3-oxododecanoyl-[ACP] + holo-[ACP] + CO2</text>
        <dbReference type="Rhea" id="RHEA:41868"/>
        <dbReference type="Rhea" id="RHEA-COMP:9623"/>
        <dbReference type="Rhea" id="RHEA-COMP:9640"/>
        <dbReference type="Rhea" id="RHEA-COMP:9641"/>
        <dbReference type="Rhea" id="RHEA-COMP:9685"/>
        <dbReference type="ChEBI" id="CHEBI:15378"/>
        <dbReference type="ChEBI" id="CHEBI:16526"/>
        <dbReference type="ChEBI" id="CHEBI:64479"/>
        <dbReference type="ChEBI" id="CHEBI:78449"/>
        <dbReference type="ChEBI" id="CHEBI:78468"/>
        <dbReference type="ChEBI" id="CHEBI:78469"/>
    </reaction>
    <physiologicalReaction direction="left-to-right" evidence="42">
        <dbReference type="Rhea" id="RHEA:41869"/>
    </physiologicalReaction>
</comment>
<evidence type="ECO:0000256" key="31">
    <source>
        <dbReference type="ARBA" id="ARBA00048051"/>
    </source>
</evidence>
<feature type="domain" description="Ketosynthase family 3 (KS3)" evidence="52">
    <location>
        <begin position="6"/>
        <end position="436"/>
    </location>
</feature>
<feature type="domain" description="PKS/mFAS DH" evidence="53">
    <location>
        <begin position="907"/>
        <end position="1198"/>
    </location>
</feature>
<comment type="catalytic activity">
    <reaction evidence="15">
        <text>(3R)-hydroxytetradecanoyl-[ACP] = (2E)-tetradecenoyl-[ACP] + H2O</text>
        <dbReference type="Rhea" id="RHEA:41892"/>
        <dbReference type="Rhea" id="RHEA-COMP:9646"/>
        <dbReference type="Rhea" id="RHEA-COMP:9647"/>
        <dbReference type="ChEBI" id="CHEBI:15377"/>
        <dbReference type="ChEBI" id="CHEBI:78474"/>
        <dbReference type="ChEBI" id="CHEBI:78475"/>
    </reaction>
    <physiologicalReaction direction="left-to-right" evidence="15">
        <dbReference type="Rhea" id="RHEA:41893"/>
    </physiologicalReaction>
</comment>
<comment type="catalytic activity">
    <reaction evidence="12">
        <text>(3R)-hydroxyhexanoyl-[ACP] = (2E)-hexenoyl-[ACP] + H2O</text>
        <dbReference type="Rhea" id="RHEA:41828"/>
        <dbReference type="Rhea" id="RHEA-COMP:9630"/>
        <dbReference type="Rhea" id="RHEA-COMP:9631"/>
        <dbReference type="ChEBI" id="CHEBI:15377"/>
        <dbReference type="ChEBI" id="CHEBI:78457"/>
        <dbReference type="ChEBI" id="CHEBI:78458"/>
    </reaction>
    <physiologicalReaction direction="left-to-right" evidence="12">
        <dbReference type="Rhea" id="RHEA:41829"/>
    </physiologicalReaction>
</comment>
<dbReference type="GeneID" id="28838690"/>
<evidence type="ECO:0000256" key="15">
    <source>
        <dbReference type="ARBA" id="ARBA00023398"/>
    </source>
</evidence>
<dbReference type="InterPro" id="IPR036736">
    <property type="entry name" value="ACP-like_sf"/>
</dbReference>
<comment type="catalytic activity">
    <reaction evidence="25">
        <text>(2E)-butenoyl-[ACP] + NADPH + H(+) = butanoyl-[ACP] + NADP(+)</text>
        <dbReference type="Rhea" id="RHEA:41812"/>
        <dbReference type="Rhea" id="RHEA-COMP:9627"/>
        <dbReference type="Rhea" id="RHEA-COMP:9628"/>
        <dbReference type="ChEBI" id="CHEBI:15378"/>
        <dbReference type="ChEBI" id="CHEBI:57783"/>
        <dbReference type="ChEBI" id="CHEBI:58349"/>
        <dbReference type="ChEBI" id="CHEBI:78453"/>
        <dbReference type="ChEBI" id="CHEBI:78454"/>
    </reaction>
    <physiologicalReaction direction="left-to-right" evidence="25">
        <dbReference type="Rhea" id="RHEA:41813"/>
    </physiologicalReaction>
</comment>
<dbReference type="Proteomes" id="UP000091956">
    <property type="component" value="Unassembled WGS sequence"/>
</dbReference>
<comment type="catalytic activity">
    <reaction evidence="41">
        <text>(2E)-octadecenoyl-[ACP] + NADPH + H(+) = octadecanoyl-[ACP] + NADP(+)</text>
        <dbReference type="Rhea" id="RHEA:41928"/>
        <dbReference type="Rhea" id="RHEA-COMP:9655"/>
        <dbReference type="Rhea" id="RHEA-COMP:9656"/>
        <dbReference type="ChEBI" id="CHEBI:15378"/>
        <dbReference type="ChEBI" id="CHEBI:57783"/>
        <dbReference type="ChEBI" id="CHEBI:58349"/>
        <dbReference type="ChEBI" id="CHEBI:78489"/>
        <dbReference type="ChEBI" id="CHEBI:78495"/>
    </reaction>
    <physiologicalReaction direction="left-to-right" evidence="41">
        <dbReference type="Rhea" id="RHEA:41929"/>
    </physiologicalReaction>
</comment>
<evidence type="ECO:0000259" key="52">
    <source>
        <dbReference type="PROSITE" id="PS52004"/>
    </source>
</evidence>
<evidence type="ECO:0000256" key="35">
    <source>
        <dbReference type="ARBA" id="ARBA00048506"/>
    </source>
</evidence>
<dbReference type="InterPro" id="IPR016036">
    <property type="entry name" value="Malonyl_transacylase_ACP-bd"/>
</dbReference>
<comment type="catalytic activity">
    <reaction evidence="29">
        <text>3-oxobutanoyl-[ACP] + NADPH + H(+) = (3R)-hydroxybutanoyl-[ACP] + NADP(+)</text>
        <dbReference type="Rhea" id="RHEA:41804"/>
        <dbReference type="Rhea" id="RHEA-COMP:9625"/>
        <dbReference type="Rhea" id="RHEA-COMP:9626"/>
        <dbReference type="ChEBI" id="CHEBI:15378"/>
        <dbReference type="ChEBI" id="CHEBI:57783"/>
        <dbReference type="ChEBI" id="CHEBI:58349"/>
        <dbReference type="ChEBI" id="CHEBI:78450"/>
        <dbReference type="ChEBI" id="CHEBI:78451"/>
    </reaction>
    <physiologicalReaction direction="left-to-right" evidence="29">
        <dbReference type="Rhea" id="RHEA:41805"/>
    </physiologicalReaction>
</comment>
<comment type="catalytic activity">
    <reaction evidence="24">
        <text>tetradecanoyl-[ACP] + malonyl-[ACP] + H(+) = 3-oxohexadecanoyl-[ACP] + holo-[ACP] + CO2</text>
        <dbReference type="Rhea" id="RHEA:41900"/>
        <dbReference type="Rhea" id="RHEA-COMP:9623"/>
        <dbReference type="Rhea" id="RHEA-COMP:9648"/>
        <dbReference type="Rhea" id="RHEA-COMP:9649"/>
        <dbReference type="Rhea" id="RHEA-COMP:9685"/>
        <dbReference type="ChEBI" id="CHEBI:15378"/>
        <dbReference type="ChEBI" id="CHEBI:16526"/>
        <dbReference type="ChEBI" id="CHEBI:64479"/>
        <dbReference type="ChEBI" id="CHEBI:78449"/>
        <dbReference type="ChEBI" id="CHEBI:78477"/>
        <dbReference type="ChEBI" id="CHEBI:78478"/>
    </reaction>
    <physiologicalReaction direction="left-to-right" evidence="24">
        <dbReference type="Rhea" id="RHEA:41901"/>
    </physiologicalReaction>
</comment>
<evidence type="ECO:0000256" key="25">
    <source>
        <dbReference type="ARBA" id="ARBA00047500"/>
    </source>
</evidence>
<feature type="active site" description="Proton donor; for dehydratase activity" evidence="50">
    <location>
        <position position="1114"/>
    </location>
</feature>
<evidence type="ECO:0000256" key="34">
    <source>
        <dbReference type="ARBA" id="ARBA00048420"/>
    </source>
</evidence>
<dbReference type="Pfam" id="PF16197">
    <property type="entry name" value="KAsynt_C_assoc"/>
    <property type="match status" value="1"/>
</dbReference>
<organism evidence="54 55">
    <name type="scientific">Pseudogymnoascus verrucosus</name>
    <dbReference type="NCBI Taxonomy" id="342668"/>
    <lineage>
        <taxon>Eukaryota</taxon>
        <taxon>Fungi</taxon>
        <taxon>Dikarya</taxon>
        <taxon>Ascomycota</taxon>
        <taxon>Pezizomycotina</taxon>
        <taxon>Leotiomycetes</taxon>
        <taxon>Thelebolales</taxon>
        <taxon>Thelebolaceae</taxon>
        <taxon>Pseudogymnoascus</taxon>
    </lineage>
</organism>
<dbReference type="InterPro" id="IPR020806">
    <property type="entry name" value="PKS_PP-bd"/>
</dbReference>
<evidence type="ECO:0000256" key="47">
    <source>
        <dbReference type="ARBA" id="ARBA00049449"/>
    </source>
</evidence>
<dbReference type="InterPro" id="IPR036291">
    <property type="entry name" value="NAD(P)-bd_dom_sf"/>
</dbReference>
<dbReference type="GO" id="GO:0006633">
    <property type="term" value="P:fatty acid biosynthetic process"/>
    <property type="evidence" value="ECO:0007669"/>
    <property type="project" value="InterPro"/>
</dbReference>
<evidence type="ECO:0000256" key="30">
    <source>
        <dbReference type="ARBA" id="ARBA00047961"/>
    </source>
</evidence>
<keyword evidence="7" id="KW-0663">Pyridoxal phosphate</keyword>
<comment type="catalytic activity">
    <reaction evidence="35">
        <text>a fatty acyl-[ACP] + malonyl-[ACP] + H(+) = a 3-oxoacyl-[ACP] + holo-[ACP] + CO2</text>
        <dbReference type="Rhea" id="RHEA:22836"/>
        <dbReference type="Rhea" id="RHEA-COMP:9623"/>
        <dbReference type="Rhea" id="RHEA-COMP:9685"/>
        <dbReference type="Rhea" id="RHEA-COMP:9916"/>
        <dbReference type="Rhea" id="RHEA-COMP:14125"/>
        <dbReference type="ChEBI" id="CHEBI:15378"/>
        <dbReference type="ChEBI" id="CHEBI:16526"/>
        <dbReference type="ChEBI" id="CHEBI:64479"/>
        <dbReference type="ChEBI" id="CHEBI:78449"/>
        <dbReference type="ChEBI" id="CHEBI:78776"/>
        <dbReference type="ChEBI" id="CHEBI:138651"/>
        <dbReference type="EC" id="2.3.1.41"/>
    </reaction>
    <physiologicalReaction direction="left-to-right" evidence="35">
        <dbReference type="Rhea" id="RHEA:22837"/>
    </physiologicalReaction>
</comment>
<reference evidence="54 55" key="1">
    <citation type="submission" date="2016-03" db="EMBL/GenBank/DDBJ databases">
        <title>Comparative genomics of Pseudogymnoascus destructans, the fungus causing white-nose syndrome of bats.</title>
        <authorList>
            <person name="Palmer J.M."/>
            <person name="Drees K.P."/>
            <person name="Foster J.T."/>
            <person name="Lindner D.L."/>
        </authorList>
    </citation>
    <scope>NUCLEOTIDE SEQUENCE [LARGE SCALE GENOMIC DNA]</scope>
    <source>
        <strain evidence="54 55">UAMH 10579</strain>
    </source>
</reference>
<dbReference type="Pfam" id="PF00698">
    <property type="entry name" value="Acyl_transf_1"/>
    <property type="match status" value="1"/>
</dbReference>
<comment type="catalytic activity">
    <reaction evidence="20">
        <text>3-oxooctadecanoyl-[ACP] + NADPH + H(+) = (3R)-hydroxyoctadecanoyl-[ACP] + NADP(+)</text>
        <dbReference type="Rhea" id="RHEA:41920"/>
        <dbReference type="Rhea" id="RHEA-COMP:9653"/>
        <dbReference type="Rhea" id="RHEA-COMP:9654"/>
        <dbReference type="ChEBI" id="CHEBI:15378"/>
        <dbReference type="ChEBI" id="CHEBI:57783"/>
        <dbReference type="ChEBI" id="CHEBI:58349"/>
        <dbReference type="ChEBI" id="CHEBI:78487"/>
        <dbReference type="ChEBI" id="CHEBI:78488"/>
    </reaction>
    <physiologicalReaction direction="left-to-right" evidence="20">
        <dbReference type="Rhea" id="RHEA:41921"/>
    </physiologicalReaction>
</comment>
<evidence type="ECO:0000259" key="51">
    <source>
        <dbReference type="PROSITE" id="PS50075"/>
    </source>
</evidence>
<evidence type="ECO:0000256" key="28">
    <source>
        <dbReference type="ARBA" id="ARBA00047897"/>
    </source>
</evidence>
<evidence type="ECO:0000256" key="2">
    <source>
        <dbReference type="ARBA" id="ARBA00022450"/>
    </source>
</evidence>
<dbReference type="Gene3D" id="3.40.50.1820">
    <property type="entry name" value="alpha/beta hydrolase"/>
    <property type="match status" value="1"/>
</dbReference>
<dbReference type="InterPro" id="IPR057326">
    <property type="entry name" value="KR_dom"/>
</dbReference>
<comment type="catalytic activity">
    <reaction evidence="23">
        <text>3-oxodecanoyl-[ACP] + NADPH + H(+) = (3R)-hydroxydecanoyl-[ACP] + NADP(+)</text>
        <dbReference type="Rhea" id="RHEA:41856"/>
        <dbReference type="Rhea" id="RHEA-COMP:9637"/>
        <dbReference type="Rhea" id="RHEA-COMP:9638"/>
        <dbReference type="ChEBI" id="CHEBI:15378"/>
        <dbReference type="ChEBI" id="CHEBI:57783"/>
        <dbReference type="ChEBI" id="CHEBI:58349"/>
        <dbReference type="ChEBI" id="CHEBI:78464"/>
        <dbReference type="ChEBI" id="CHEBI:78466"/>
    </reaction>
    <physiologicalReaction direction="left-to-right" evidence="23">
        <dbReference type="Rhea" id="RHEA:41857"/>
    </physiologicalReaction>
</comment>
<reference evidence="55" key="2">
    <citation type="journal article" date="2018" name="Nat. Commun.">
        <title>Extreme sensitivity to ultraviolet light in the fungal pathogen causing white-nose syndrome of bats.</title>
        <authorList>
            <person name="Palmer J.M."/>
            <person name="Drees K.P."/>
            <person name="Foster J.T."/>
            <person name="Lindner D.L."/>
        </authorList>
    </citation>
    <scope>NUCLEOTIDE SEQUENCE [LARGE SCALE GENOMIC DNA]</scope>
    <source>
        <strain evidence="55">UAMH 10579</strain>
    </source>
</reference>
<dbReference type="InterPro" id="IPR020843">
    <property type="entry name" value="ER"/>
</dbReference>
<dbReference type="InterPro" id="IPR001227">
    <property type="entry name" value="Ac_transferase_dom_sf"/>
</dbReference>
<keyword evidence="8" id="KW-0511">Multifunctional enzyme</keyword>
<dbReference type="SMART" id="SM00829">
    <property type="entry name" value="PKS_ER"/>
    <property type="match status" value="1"/>
</dbReference>
<dbReference type="InterPro" id="IPR049900">
    <property type="entry name" value="PKS_mFAS_DH"/>
</dbReference>
<comment type="catalytic activity">
    <reaction evidence="17">
        <text>(3R)-hydroxyhexadecanoyl-[ACP] = (2E)-hexadecenoyl-[ACP] + H2O</text>
        <dbReference type="Rhea" id="RHEA:41908"/>
        <dbReference type="Rhea" id="RHEA-COMP:9650"/>
        <dbReference type="Rhea" id="RHEA-COMP:9651"/>
        <dbReference type="ChEBI" id="CHEBI:15377"/>
        <dbReference type="ChEBI" id="CHEBI:78480"/>
        <dbReference type="ChEBI" id="CHEBI:78481"/>
    </reaction>
    <physiologicalReaction direction="left-to-right" evidence="17">
        <dbReference type="Rhea" id="RHEA:41909"/>
    </physiologicalReaction>
</comment>
<comment type="catalytic activity">
    <reaction evidence="37">
        <text>a 2,3-saturated acyl-[ACP] + NADP(+) = a (2E)-enoyl-[ACP] + NADPH + H(+)</text>
        <dbReference type="Rhea" id="RHEA:22564"/>
        <dbReference type="Rhea" id="RHEA-COMP:9925"/>
        <dbReference type="Rhea" id="RHEA-COMP:9926"/>
        <dbReference type="ChEBI" id="CHEBI:15378"/>
        <dbReference type="ChEBI" id="CHEBI:57783"/>
        <dbReference type="ChEBI" id="CHEBI:58349"/>
        <dbReference type="ChEBI" id="CHEBI:78784"/>
        <dbReference type="ChEBI" id="CHEBI:78785"/>
        <dbReference type="EC" id="1.3.1.39"/>
    </reaction>
    <physiologicalReaction direction="right-to-left" evidence="37">
        <dbReference type="Rhea" id="RHEA:22566"/>
    </physiologicalReaction>
</comment>
<dbReference type="GO" id="GO:0031177">
    <property type="term" value="F:phosphopantetheine binding"/>
    <property type="evidence" value="ECO:0007669"/>
    <property type="project" value="InterPro"/>
</dbReference>
<dbReference type="SUPFAM" id="SSF55048">
    <property type="entry name" value="Probable ACP-binding domain of malonyl-CoA ACP transacylase"/>
    <property type="match status" value="1"/>
</dbReference>
<gene>
    <name evidence="54" type="ORF">VE01_05304</name>
</gene>
<dbReference type="InterPro" id="IPR016039">
    <property type="entry name" value="Thiolase-like"/>
</dbReference>
<dbReference type="InterPro" id="IPR014043">
    <property type="entry name" value="Acyl_transferase_dom"/>
</dbReference>
<dbReference type="EMBL" id="KV460227">
    <property type="protein sequence ID" value="OBT96564.1"/>
    <property type="molecule type" value="Genomic_DNA"/>
</dbReference>
<evidence type="ECO:0000256" key="45">
    <source>
        <dbReference type="ARBA" id="ARBA00049414"/>
    </source>
</evidence>
<evidence type="ECO:0000256" key="42">
    <source>
        <dbReference type="ARBA" id="ARBA00049109"/>
    </source>
</evidence>
<evidence type="ECO:0000256" key="37">
    <source>
        <dbReference type="ARBA" id="ARBA00048650"/>
    </source>
</evidence>
<evidence type="ECO:0000256" key="39">
    <source>
        <dbReference type="ARBA" id="ARBA00048704"/>
    </source>
</evidence>
<dbReference type="InterPro" id="IPR014030">
    <property type="entry name" value="Ketoacyl_synth_N"/>
</dbReference>
<dbReference type="SMART" id="SM00826">
    <property type="entry name" value="PKS_DH"/>
    <property type="match status" value="1"/>
</dbReference>
<comment type="catalytic activity">
    <reaction evidence="34">
        <text>(2E)-octenoyl-[ACP] + NADPH + H(+) = octanoyl-[ACP] + NADP(+)</text>
        <dbReference type="Rhea" id="RHEA:41848"/>
        <dbReference type="Rhea" id="RHEA-COMP:9635"/>
        <dbReference type="Rhea" id="RHEA-COMP:9636"/>
        <dbReference type="ChEBI" id="CHEBI:15378"/>
        <dbReference type="ChEBI" id="CHEBI:57783"/>
        <dbReference type="ChEBI" id="CHEBI:58349"/>
        <dbReference type="ChEBI" id="CHEBI:78462"/>
        <dbReference type="ChEBI" id="CHEBI:78463"/>
    </reaction>
    <physiologicalReaction direction="left-to-right" evidence="34">
        <dbReference type="Rhea" id="RHEA:41849"/>
    </physiologicalReaction>
</comment>
<dbReference type="SMART" id="SM00822">
    <property type="entry name" value="PKS_KR"/>
    <property type="match status" value="1"/>
</dbReference>
<dbReference type="PROSITE" id="PS52004">
    <property type="entry name" value="KS3_2"/>
    <property type="match status" value="1"/>
</dbReference>
<comment type="catalytic activity">
    <reaction evidence="14">
        <text>a (3R)-hydroxyacyl-[ACP] = a (2E)-enoyl-[ACP] + H2O</text>
        <dbReference type="Rhea" id="RHEA:13097"/>
        <dbReference type="Rhea" id="RHEA-COMP:9925"/>
        <dbReference type="Rhea" id="RHEA-COMP:9945"/>
        <dbReference type="ChEBI" id="CHEBI:15377"/>
        <dbReference type="ChEBI" id="CHEBI:78784"/>
        <dbReference type="ChEBI" id="CHEBI:78827"/>
        <dbReference type="EC" id="4.2.1.59"/>
    </reaction>
    <physiologicalReaction direction="left-to-right" evidence="14">
        <dbReference type="Rhea" id="RHEA:13098"/>
    </physiologicalReaction>
</comment>
<dbReference type="Pfam" id="PF08659">
    <property type="entry name" value="KR"/>
    <property type="match status" value="1"/>
</dbReference>
<evidence type="ECO:0000256" key="8">
    <source>
        <dbReference type="ARBA" id="ARBA00023268"/>
    </source>
</evidence>
<feature type="active site" description="Proton acceptor; for dehydratase activity" evidence="50">
    <location>
        <position position="939"/>
    </location>
</feature>
<evidence type="ECO:0000256" key="19">
    <source>
        <dbReference type="ARBA" id="ARBA00023442"/>
    </source>
</evidence>
<comment type="catalytic activity">
    <reaction evidence="47">
        <text>butanoyl-[ACP] + malonyl-[ACP] + H(+) = 3-oxohexanoyl-[ACP] + holo-[ACP] + CO2</text>
        <dbReference type="Rhea" id="RHEA:41820"/>
        <dbReference type="Rhea" id="RHEA-COMP:9623"/>
        <dbReference type="Rhea" id="RHEA-COMP:9628"/>
        <dbReference type="Rhea" id="RHEA-COMP:9629"/>
        <dbReference type="Rhea" id="RHEA-COMP:9685"/>
        <dbReference type="ChEBI" id="CHEBI:15378"/>
        <dbReference type="ChEBI" id="CHEBI:16526"/>
        <dbReference type="ChEBI" id="CHEBI:64479"/>
        <dbReference type="ChEBI" id="CHEBI:78449"/>
        <dbReference type="ChEBI" id="CHEBI:78454"/>
        <dbReference type="ChEBI" id="CHEBI:78456"/>
    </reaction>
    <physiologicalReaction direction="left-to-right" evidence="47">
        <dbReference type="Rhea" id="RHEA:41821"/>
    </physiologicalReaction>
</comment>